<dbReference type="InterPro" id="IPR026906">
    <property type="entry name" value="LRR_5"/>
</dbReference>
<dbReference type="InterPro" id="IPR032675">
    <property type="entry name" value="LRR_dom_sf"/>
</dbReference>
<accession>A0A146KJW8</accession>
<name>A0A146KJW8_9EUKA</name>
<sequence length="446" mass="51906">TYYFNFRFQLITIKTLHIVMNQHQKYVVMRNTMIYLDQTIRESDLLGTDMKPIFNFIAPFLKEIEPDTFKDQRSLRFVYIPLTEKIGEQAFFNCIGIIRIIGDNIKEIGIECFTDCYNLSKLNLSQLKILPERSLFNTSIQYLKSSCTELQKKCCSYNRQLETIDLDSVKTVDFSEFKDCCSISNIRMPQIQKLQNLPNFKLCISADSSLELKQKGTIIDQFPTESFISSVSKTCLLQLQADAVVKRVLFTKLLQKQDIRKIKGIVLLNQTVIDGEAFQENHFLNFVVGFNIQRVEAKAFNECFFLSRFVSKSLEFVGTRGFACCNALSDINLSRALELHEECFIMCGLVNVKIPMIQKLQGNNFADCDSLLQIVGRNLSEIDEYTCNIVAPKIAEYQNNKEIKFQEMYIDRFVERKQFAKRVYLSRKISRNIRLHKQSLRQMQQE</sequence>
<dbReference type="Pfam" id="PF13306">
    <property type="entry name" value="LRR_5"/>
    <property type="match status" value="2"/>
</dbReference>
<dbReference type="AlphaFoldDB" id="A0A146KJW8"/>
<dbReference type="Gene3D" id="3.80.10.10">
    <property type="entry name" value="Ribonuclease Inhibitor"/>
    <property type="match status" value="2"/>
</dbReference>
<feature type="non-terminal residue" evidence="1">
    <location>
        <position position="1"/>
    </location>
</feature>
<reference evidence="1" key="1">
    <citation type="submission" date="2015-07" db="EMBL/GenBank/DDBJ databases">
        <title>Adaptation to a free-living lifestyle via gene acquisitions in the diplomonad Trepomonas sp. PC1.</title>
        <authorList>
            <person name="Xu F."/>
            <person name="Jerlstrom-Hultqvist J."/>
            <person name="Kolisko M."/>
            <person name="Simpson A.G.B."/>
            <person name="Roger A.J."/>
            <person name="Svard S.G."/>
            <person name="Andersson J.O."/>
        </authorList>
    </citation>
    <scope>NUCLEOTIDE SEQUENCE</scope>
    <source>
        <strain evidence="1">PC1</strain>
    </source>
</reference>
<dbReference type="SUPFAM" id="SSF52058">
    <property type="entry name" value="L domain-like"/>
    <property type="match status" value="1"/>
</dbReference>
<protein>
    <submittedName>
        <fullName evidence="1">Leucine rich repeats-containing protein</fullName>
    </submittedName>
</protein>
<organism evidence="1">
    <name type="scientific">Trepomonas sp. PC1</name>
    <dbReference type="NCBI Taxonomy" id="1076344"/>
    <lineage>
        <taxon>Eukaryota</taxon>
        <taxon>Metamonada</taxon>
        <taxon>Diplomonadida</taxon>
        <taxon>Hexamitidae</taxon>
        <taxon>Hexamitinae</taxon>
        <taxon>Trepomonas</taxon>
    </lineage>
</organism>
<gene>
    <name evidence="1" type="ORF">TPC1_11409</name>
</gene>
<evidence type="ECO:0000313" key="1">
    <source>
        <dbReference type="EMBL" id="JAP95559.1"/>
    </source>
</evidence>
<proteinExistence type="predicted"/>
<dbReference type="EMBL" id="GDID01001047">
    <property type="protein sequence ID" value="JAP95559.1"/>
    <property type="molecule type" value="Transcribed_RNA"/>
</dbReference>